<dbReference type="GO" id="GO:0009244">
    <property type="term" value="P:lipopolysaccharide core region biosynthetic process"/>
    <property type="evidence" value="ECO:0007669"/>
    <property type="project" value="InterPro"/>
</dbReference>
<dbReference type="GO" id="GO:0008713">
    <property type="term" value="F:ADP-heptose-lipopolysaccharide heptosyltransferase activity"/>
    <property type="evidence" value="ECO:0007669"/>
    <property type="project" value="TreeGrafter"/>
</dbReference>
<evidence type="ECO:0000256" key="13">
    <source>
        <dbReference type="ARBA" id="ARBA00049201"/>
    </source>
</evidence>
<comment type="pathway">
    <text evidence="2">Bacterial outer membrane biogenesis; LPS core biosynthesis.</text>
</comment>
<dbReference type="EMBL" id="AP012547">
    <property type="protein sequence ID" value="BAO31164.1"/>
    <property type="molecule type" value="Genomic_DNA"/>
</dbReference>
<comment type="similarity">
    <text evidence="9">Belongs to the glycosyltransferase 9 family.</text>
</comment>
<dbReference type="STRING" id="1223802.SUTH_03394"/>
<reference evidence="14 15" key="1">
    <citation type="journal article" date="2014" name="Syst. Appl. Microbiol.">
        <title>Complete genomes of freshwater sulfur oxidizers Sulfuricella denitrificans skB26 and Sulfuritalea hydrogenivorans sk43H: genetic insights into the sulfur oxidation pathway of betaproteobacteria.</title>
        <authorList>
            <person name="Watanabe T."/>
            <person name="Kojima H."/>
            <person name="Fukui M."/>
        </authorList>
    </citation>
    <scope>NUCLEOTIDE SEQUENCE [LARGE SCALE GENOMIC DNA]</scope>
    <source>
        <strain evidence="14">DSM22779</strain>
    </source>
</reference>
<dbReference type="Gene3D" id="3.40.50.2000">
    <property type="entry name" value="Glycogen Phosphorylase B"/>
    <property type="match status" value="2"/>
</dbReference>
<name>W0SI84_9PROT</name>
<evidence type="ECO:0000256" key="11">
    <source>
        <dbReference type="ARBA" id="ARBA00044190"/>
    </source>
</evidence>
<evidence type="ECO:0000256" key="8">
    <source>
        <dbReference type="ARBA" id="ARBA00023136"/>
    </source>
</evidence>
<dbReference type="InterPro" id="IPR011908">
    <property type="entry name" value="LipoPS_heptosylTferase-I"/>
</dbReference>
<dbReference type="InterPro" id="IPR002201">
    <property type="entry name" value="Glyco_trans_9"/>
</dbReference>
<proteinExistence type="inferred from homology"/>
<keyword evidence="8" id="KW-0472">Membrane</keyword>
<dbReference type="RefSeq" id="WP_041100926.1">
    <property type="nucleotide sequence ID" value="NZ_AP012547.1"/>
</dbReference>
<keyword evidence="15" id="KW-1185">Reference proteome</keyword>
<evidence type="ECO:0000256" key="9">
    <source>
        <dbReference type="ARBA" id="ARBA00043995"/>
    </source>
</evidence>
<dbReference type="GO" id="GO:0005886">
    <property type="term" value="C:plasma membrane"/>
    <property type="evidence" value="ECO:0007669"/>
    <property type="project" value="UniProtKB-SubCell"/>
</dbReference>
<dbReference type="PANTHER" id="PTHR30160">
    <property type="entry name" value="TETRAACYLDISACCHARIDE 4'-KINASE-RELATED"/>
    <property type="match status" value="1"/>
</dbReference>
<dbReference type="KEGG" id="shd:SUTH_03394"/>
<dbReference type="Pfam" id="PF01075">
    <property type="entry name" value="Glyco_transf_9"/>
    <property type="match status" value="1"/>
</dbReference>
<evidence type="ECO:0000256" key="1">
    <source>
        <dbReference type="ARBA" id="ARBA00004515"/>
    </source>
</evidence>
<organism evidence="14 15">
    <name type="scientific">Sulfuritalea hydrogenivorans sk43H</name>
    <dbReference type="NCBI Taxonomy" id="1223802"/>
    <lineage>
        <taxon>Bacteria</taxon>
        <taxon>Pseudomonadati</taxon>
        <taxon>Pseudomonadota</taxon>
        <taxon>Betaproteobacteria</taxon>
        <taxon>Nitrosomonadales</taxon>
        <taxon>Sterolibacteriaceae</taxon>
        <taxon>Sulfuritalea</taxon>
    </lineage>
</organism>
<protein>
    <recommendedName>
        <fullName evidence="11">Lipopolysaccharide heptosyltransferase 1</fullName>
        <ecNumber evidence="10">2.4.99.23</ecNumber>
    </recommendedName>
    <alternativeName>
        <fullName evidence="12">ADP-heptose:lipopolysaccharide heptosyltransferase I</fullName>
    </alternativeName>
</protein>
<dbReference type="CDD" id="cd03789">
    <property type="entry name" value="GT9_LPS_heptosyltransferase"/>
    <property type="match status" value="1"/>
</dbReference>
<dbReference type="Proteomes" id="UP000031637">
    <property type="component" value="Chromosome"/>
</dbReference>
<keyword evidence="4" id="KW-0997">Cell inner membrane</keyword>
<evidence type="ECO:0000313" key="14">
    <source>
        <dbReference type="EMBL" id="BAO31164.1"/>
    </source>
</evidence>
<keyword evidence="3" id="KW-1003">Cell membrane</keyword>
<comment type="subcellular location">
    <subcellularLocation>
        <location evidence="1">Cell inner membrane</location>
        <topology evidence="1">Peripheral membrane protein</topology>
        <orientation evidence="1">Cytoplasmic side</orientation>
    </subcellularLocation>
</comment>
<dbReference type="InterPro" id="IPR051199">
    <property type="entry name" value="LPS_LOS_Heptosyltrfase"/>
</dbReference>
<evidence type="ECO:0000256" key="4">
    <source>
        <dbReference type="ARBA" id="ARBA00022519"/>
    </source>
</evidence>
<dbReference type="GO" id="GO:0005829">
    <property type="term" value="C:cytosol"/>
    <property type="evidence" value="ECO:0007669"/>
    <property type="project" value="TreeGrafter"/>
</dbReference>
<dbReference type="OrthoDB" id="9767552at2"/>
<dbReference type="PANTHER" id="PTHR30160:SF19">
    <property type="entry name" value="LIPOPOLYSACCHARIDE HEPTOSYLTRANSFERASE 1"/>
    <property type="match status" value="1"/>
</dbReference>
<keyword evidence="5" id="KW-0328">Glycosyltransferase</keyword>
<evidence type="ECO:0000256" key="5">
    <source>
        <dbReference type="ARBA" id="ARBA00022676"/>
    </source>
</evidence>
<dbReference type="EC" id="2.4.99.23" evidence="10"/>
<evidence type="ECO:0000313" key="15">
    <source>
        <dbReference type="Proteomes" id="UP000031637"/>
    </source>
</evidence>
<evidence type="ECO:0000256" key="6">
    <source>
        <dbReference type="ARBA" id="ARBA00022679"/>
    </source>
</evidence>
<dbReference type="HOGENOM" id="CLU_038371_6_0_4"/>
<comment type="catalytic activity">
    <reaction evidence="13">
        <text>an alpha-Kdo-(2-&gt;4)-alpha-Kdo-(2-&gt;6)-lipid A + ADP-L-glycero-beta-D-manno-heptose = an L-alpha-D-Hep-(1-&gt;5)-[alpha-Kdo-(2-&gt;4)]-alpha-Kdo-(2-&gt;6)-lipid A + ADP + H(+)</text>
        <dbReference type="Rhea" id="RHEA:74067"/>
        <dbReference type="ChEBI" id="CHEBI:15378"/>
        <dbReference type="ChEBI" id="CHEBI:61506"/>
        <dbReference type="ChEBI" id="CHEBI:176431"/>
        <dbReference type="ChEBI" id="CHEBI:193068"/>
        <dbReference type="ChEBI" id="CHEBI:456216"/>
        <dbReference type="EC" id="2.4.99.23"/>
    </reaction>
</comment>
<dbReference type="AlphaFoldDB" id="W0SI84"/>
<dbReference type="NCBIfam" id="TIGR02193">
    <property type="entry name" value="heptsyl_trn_I"/>
    <property type="match status" value="1"/>
</dbReference>
<gene>
    <name evidence="14" type="ORF">SUTH_03394</name>
</gene>
<evidence type="ECO:0000256" key="3">
    <source>
        <dbReference type="ARBA" id="ARBA00022475"/>
    </source>
</evidence>
<evidence type="ECO:0000256" key="2">
    <source>
        <dbReference type="ARBA" id="ARBA00004713"/>
    </source>
</evidence>
<dbReference type="SUPFAM" id="SSF53756">
    <property type="entry name" value="UDP-Glycosyltransferase/glycogen phosphorylase"/>
    <property type="match status" value="1"/>
</dbReference>
<evidence type="ECO:0000256" key="12">
    <source>
        <dbReference type="ARBA" id="ARBA00044330"/>
    </source>
</evidence>
<evidence type="ECO:0000256" key="10">
    <source>
        <dbReference type="ARBA" id="ARBA00044041"/>
    </source>
</evidence>
<keyword evidence="6 14" id="KW-0808">Transferase</keyword>
<keyword evidence="7" id="KW-0448">Lipopolysaccharide biosynthesis</keyword>
<sequence length="313" mass="33745">MRILLIKTSSLGDVVHNLPVVTDLRREHPEAEIDWVVEEGFADIARLHPGVRRVIPVALRRWRKSLLAPTTWKEMRAFRASLQAENYDRVIDTQGLLKSALIARMAHGRRCGYDVSSAREPLAARFYEATFEVPRNLHAVERNRRLAALAAGYVASAAPDYGIAAPPTPTLESLDVVLLTATSRDDKLWPENSWIAAGRALHERGLNCLLPAGSATERERATRIAQAIPGAIALPPLSLPELAERLAAARIVIGVDTGLVHLAAALGRPTLALFCASDPALTGVVASTPAISLGTRGQPPSVEHVLAAALPLL</sequence>
<accession>W0SI84</accession>
<evidence type="ECO:0000256" key="7">
    <source>
        <dbReference type="ARBA" id="ARBA00022985"/>
    </source>
</evidence>